<dbReference type="GO" id="GO:0030288">
    <property type="term" value="C:outer membrane-bounded periplasmic space"/>
    <property type="evidence" value="ECO:0007669"/>
    <property type="project" value="UniProtKB-ARBA"/>
</dbReference>
<reference evidence="6 7" key="1">
    <citation type="submission" date="2016-10" db="EMBL/GenBank/DDBJ databases">
        <authorList>
            <person name="de Groot N.N."/>
        </authorList>
    </citation>
    <scope>NUCLEOTIDE SEQUENCE [LARGE SCALE GENOMIC DNA]</scope>
    <source>
        <strain evidence="6 7">DSM 19981</strain>
    </source>
</reference>
<proteinExistence type="inferred from homology"/>
<dbReference type="CDD" id="cd00995">
    <property type="entry name" value="PBP2_NikA_DppA_OppA_like"/>
    <property type="match status" value="1"/>
</dbReference>
<evidence type="ECO:0000256" key="3">
    <source>
        <dbReference type="ARBA" id="ARBA00022448"/>
    </source>
</evidence>
<evidence type="ECO:0000256" key="4">
    <source>
        <dbReference type="ARBA" id="ARBA00022729"/>
    </source>
</evidence>
<name>A0A1I3XRB8_9PROT</name>
<gene>
    <name evidence="6" type="ORF">SAMN02745775_101579</name>
</gene>
<dbReference type="Gene3D" id="3.40.190.10">
    <property type="entry name" value="Periplasmic binding protein-like II"/>
    <property type="match status" value="1"/>
</dbReference>
<sequence length="518" mass="57046">MVEMRMPPGFGRRGLLAGGAGLALGGAFGMPVMAQGGRTLRVRFGSDISQLDPARIFQNENQSIASHIYSGLVQYDQATNAIVPDIATGYEVSADGTTWTFRLRPNVTWHKGYGPFTSDDVKFSFERVLDPATGSLYRGQLAGLREIQTPDPLTVRFVLEAANSGFLHKLCAFNQGWLVSRRAVTEIGERYSMNPIGTGPFVFERWTTGNEVRLSANADYFGGASTLNEVVFRIVRDETAAAIALENRELDIFYALQTPEVIERLRRVQGVSVLDRPANNTVNLVLNTTAGPLRDIRVRRAMAHAMNRRALIDGFFRGTKFEATSVLTSTFQEFSEEGVPRYAFDPDRARALLREANVSNFRFEITTVGLNPFDRFPVALANDLQQVGIQATVRVLERGAYVQARSSGNVQSCITAVVGPPDPDSPLVTLYHTRSHPPGLNTSRYDRADDLLAEAARAPDVAARRGVYNRLLRQTMDDLPVIPLYADRLFIAHGPTVAGFVQNSLFTVNVAPVSLRTS</sequence>
<dbReference type="AlphaFoldDB" id="A0A1I3XRB8"/>
<evidence type="ECO:0000256" key="1">
    <source>
        <dbReference type="ARBA" id="ARBA00004418"/>
    </source>
</evidence>
<dbReference type="OrthoDB" id="9803988at2"/>
<keyword evidence="4" id="KW-0732">Signal</keyword>
<comment type="subcellular location">
    <subcellularLocation>
        <location evidence="1">Periplasm</location>
    </subcellularLocation>
</comment>
<dbReference type="PIRSF" id="PIRSF002741">
    <property type="entry name" value="MppA"/>
    <property type="match status" value="1"/>
</dbReference>
<dbReference type="EMBL" id="FOSQ01000001">
    <property type="protein sequence ID" value="SFK22068.1"/>
    <property type="molecule type" value="Genomic_DNA"/>
</dbReference>
<dbReference type="SUPFAM" id="SSF53850">
    <property type="entry name" value="Periplasmic binding protein-like II"/>
    <property type="match status" value="1"/>
</dbReference>
<comment type="similarity">
    <text evidence="2">Belongs to the bacterial solute-binding protein 5 family.</text>
</comment>
<dbReference type="GO" id="GO:1904680">
    <property type="term" value="F:peptide transmembrane transporter activity"/>
    <property type="evidence" value="ECO:0007669"/>
    <property type="project" value="TreeGrafter"/>
</dbReference>
<dbReference type="Gene3D" id="3.10.105.10">
    <property type="entry name" value="Dipeptide-binding Protein, Domain 3"/>
    <property type="match status" value="1"/>
</dbReference>
<keyword evidence="7" id="KW-1185">Reference proteome</keyword>
<evidence type="ECO:0000313" key="7">
    <source>
        <dbReference type="Proteomes" id="UP000199473"/>
    </source>
</evidence>
<dbReference type="PANTHER" id="PTHR30290">
    <property type="entry name" value="PERIPLASMIC BINDING COMPONENT OF ABC TRANSPORTER"/>
    <property type="match status" value="1"/>
</dbReference>
<accession>A0A1I3XRB8</accession>
<dbReference type="RefSeq" id="WP_092955206.1">
    <property type="nucleotide sequence ID" value="NZ_FOSQ01000001.1"/>
</dbReference>
<protein>
    <submittedName>
        <fullName evidence="6">Peptide/nickel transport system substrate-binding protein</fullName>
    </submittedName>
</protein>
<dbReference type="GO" id="GO:0015833">
    <property type="term" value="P:peptide transport"/>
    <property type="evidence" value="ECO:0007669"/>
    <property type="project" value="TreeGrafter"/>
</dbReference>
<evidence type="ECO:0000313" key="6">
    <source>
        <dbReference type="EMBL" id="SFK22068.1"/>
    </source>
</evidence>
<feature type="domain" description="Solute-binding protein family 5" evidence="5">
    <location>
        <begin position="82"/>
        <end position="434"/>
    </location>
</feature>
<keyword evidence="3" id="KW-0813">Transport</keyword>
<dbReference type="InterPro" id="IPR039424">
    <property type="entry name" value="SBP_5"/>
</dbReference>
<dbReference type="InterPro" id="IPR006311">
    <property type="entry name" value="TAT_signal"/>
</dbReference>
<dbReference type="GO" id="GO:0043190">
    <property type="term" value="C:ATP-binding cassette (ABC) transporter complex"/>
    <property type="evidence" value="ECO:0007669"/>
    <property type="project" value="InterPro"/>
</dbReference>
<dbReference type="Gene3D" id="3.90.76.10">
    <property type="entry name" value="Dipeptide-binding Protein, Domain 1"/>
    <property type="match status" value="1"/>
</dbReference>
<dbReference type="PANTHER" id="PTHR30290:SF9">
    <property type="entry name" value="OLIGOPEPTIDE-BINDING PROTEIN APPA"/>
    <property type="match status" value="1"/>
</dbReference>
<dbReference type="InterPro" id="IPR000914">
    <property type="entry name" value="SBP_5_dom"/>
</dbReference>
<evidence type="ECO:0000256" key="2">
    <source>
        <dbReference type="ARBA" id="ARBA00005695"/>
    </source>
</evidence>
<dbReference type="PROSITE" id="PS51318">
    <property type="entry name" value="TAT"/>
    <property type="match status" value="1"/>
</dbReference>
<dbReference type="Pfam" id="PF00496">
    <property type="entry name" value="SBP_bac_5"/>
    <property type="match status" value="1"/>
</dbReference>
<dbReference type="STRING" id="1123062.SAMN02745775_101579"/>
<dbReference type="InterPro" id="IPR030678">
    <property type="entry name" value="Peptide/Ni-bd"/>
</dbReference>
<organism evidence="6 7">
    <name type="scientific">Falsiroseomonas stagni DSM 19981</name>
    <dbReference type="NCBI Taxonomy" id="1123062"/>
    <lineage>
        <taxon>Bacteria</taxon>
        <taxon>Pseudomonadati</taxon>
        <taxon>Pseudomonadota</taxon>
        <taxon>Alphaproteobacteria</taxon>
        <taxon>Acetobacterales</taxon>
        <taxon>Roseomonadaceae</taxon>
        <taxon>Falsiroseomonas</taxon>
    </lineage>
</organism>
<dbReference type="Proteomes" id="UP000199473">
    <property type="component" value="Unassembled WGS sequence"/>
</dbReference>
<evidence type="ECO:0000259" key="5">
    <source>
        <dbReference type="Pfam" id="PF00496"/>
    </source>
</evidence>